<keyword evidence="1" id="KW-0813">Transport</keyword>
<evidence type="ECO:0000256" key="3">
    <source>
        <dbReference type="ARBA" id="ARBA00022982"/>
    </source>
</evidence>
<dbReference type="Pfam" id="PF13459">
    <property type="entry name" value="Fer4_15"/>
    <property type="match status" value="1"/>
</dbReference>
<organism evidence="6">
    <name type="scientific">mine drainage metagenome</name>
    <dbReference type="NCBI Taxonomy" id="410659"/>
    <lineage>
        <taxon>unclassified sequences</taxon>
        <taxon>metagenomes</taxon>
        <taxon>ecological metagenomes</taxon>
    </lineage>
</organism>
<evidence type="ECO:0000256" key="5">
    <source>
        <dbReference type="ARBA" id="ARBA00023014"/>
    </source>
</evidence>
<evidence type="ECO:0008006" key="7">
    <source>
        <dbReference type="Google" id="ProtNLM"/>
    </source>
</evidence>
<dbReference type="AlphaFoldDB" id="A0A1J5Q6X7"/>
<gene>
    <name evidence="6" type="ORF">GALL_387790</name>
</gene>
<keyword evidence="4" id="KW-0408">Iron</keyword>
<evidence type="ECO:0000256" key="4">
    <source>
        <dbReference type="ARBA" id="ARBA00023004"/>
    </source>
</evidence>
<keyword evidence="3" id="KW-0249">Electron transport</keyword>
<accession>A0A1J5Q6X7</accession>
<evidence type="ECO:0000313" key="6">
    <source>
        <dbReference type="EMBL" id="OIQ79481.1"/>
    </source>
</evidence>
<dbReference type="PANTHER" id="PTHR36923:SF3">
    <property type="entry name" value="FERREDOXIN"/>
    <property type="match status" value="1"/>
</dbReference>
<keyword evidence="2" id="KW-0479">Metal-binding</keyword>
<keyword evidence="5" id="KW-0411">Iron-sulfur</keyword>
<dbReference type="Gene3D" id="3.30.70.20">
    <property type="match status" value="1"/>
</dbReference>
<evidence type="ECO:0000256" key="2">
    <source>
        <dbReference type="ARBA" id="ARBA00022723"/>
    </source>
</evidence>
<proteinExistence type="predicted"/>
<evidence type="ECO:0000256" key="1">
    <source>
        <dbReference type="ARBA" id="ARBA00022448"/>
    </source>
</evidence>
<comment type="caution">
    <text evidence="6">The sequence shown here is derived from an EMBL/GenBank/DDBJ whole genome shotgun (WGS) entry which is preliminary data.</text>
</comment>
<sequence>MKIVVDMTKCQHYGQCCFEAEDVFQLDDDGKLVHASVVDESRRSDVESAVDVCPMQAITIE</sequence>
<dbReference type="GO" id="GO:0051536">
    <property type="term" value="F:iron-sulfur cluster binding"/>
    <property type="evidence" value="ECO:0007669"/>
    <property type="project" value="UniProtKB-KW"/>
</dbReference>
<dbReference type="PANTHER" id="PTHR36923">
    <property type="entry name" value="FERREDOXIN"/>
    <property type="match status" value="1"/>
</dbReference>
<dbReference type="GO" id="GO:0046872">
    <property type="term" value="F:metal ion binding"/>
    <property type="evidence" value="ECO:0007669"/>
    <property type="project" value="UniProtKB-KW"/>
</dbReference>
<dbReference type="SUPFAM" id="SSF54862">
    <property type="entry name" value="4Fe-4S ferredoxins"/>
    <property type="match status" value="1"/>
</dbReference>
<protein>
    <recommendedName>
        <fullName evidence="7">Ferredoxin</fullName>
    </recommendedName>
</protein>
<dbReference type="InterPro" id="IPR051269">
    <property type="entry name" value="Fe-S_cluster_ET"/>
</dbReference>
<reference evidence="6" key="1">
    <citation type="submission" date="2016-10" db="EMBL/GenBank/DDBJ databases">
        <title>Sequence of Gallionella enrichment culture.</title>
        <authorList>
            <person name="Poehlein A."/>
            <person name="Muehling M."/>
            <person name="Daniel R."/>
        </authorList>
    </citation>
    <scope>NUCLEOTIDE SEQUENCE</scope>
</reference>
<name>A0A1J5Q6X7_9ZZZZ</name>
<dbReference type="EMBL" id="MLJW01001206">
    <property type="protein sequence ID" value="OIQ79481.1"/>
    <property type="molecule type" value="Genomic_DNA"/>
</dbReference>